<dbReference type="Gene3D" id="1.10.555.10">
    <property type="entry name" value="Rho GTPase activation protein"/>
    <property type="match status" value="1"/>
</dbReference>
<dbReference type="AlphaFoldDB" id="A0AA88YH15"/>
<feature type="domain" description="MyTH4" evidence="2">
    <location>
        <begin position="1"/>
        <end position="128"/>
    </location>
</feature>
<evidence type="ECO:0000313" key="4">
    <source>
        <dbReference type="Proteomes" id="UP001186944"/>
    </source>
</evidence>
<dbReference type="Proteomes" id="UP001186944">
    <property type="component" value="Unassembled WGS sequence"/>
</dbReference>
<dbReference type="InterPro" id="IPR000198">
    <property type="entry name" value="RhoGAP_dom"/>
</dbReference>
<dbReference type="PANTHER" id="PTHR45876:SF8">
    <property type="entry name" value="FI04035P"/>
    <property type="match status" value="1"/>
</dbReference>
<dbReference type="PROSITE" id="PS51016">
    <property type="entry name" value="MYTH4"/>
    <property type="match status" value="1"/>
</dbReference>
<reference evidence="3" key="1">
    <citation type="submission" date="2019-08" db="EMBL/GenBank/DDBJ databases">
        <title>The improved chromosome-level genome for the pearl oyster Pinctada fucata martensii using PacBio sequencing and Hi-C.</title>
        <authorList>
            <person name="Zheng Z."/>
        </authorList>
    </citation>
    <scope>NUCLEOTIDE SEQUENCE</scope>
    <source>
        <strain evidence="3">ZZ-2019</strain>
        <tissue evidence="3">Adductor muscle</tissue>
    </source>
</reference>
<dbReference type="GO" id="GO:0005856">
    <property type="term" value="C:cytoskeleton"/>
    <property type="evidence" value="ECO:0007669"/>
    <property type="project" value="InterPro"/>
</dbReference>
<dbReference type="SMART" id="SM00139">
    <property type="entry name" value="MyTH4"/>
    <property type="match status" value="1"/>
</dbReference>
<dbReference type="GO" id="GO:0007165">
    <property type="term" value="P:signal transduction"/>
    <property type="evidence" value="ECO:0007669"/>
    <property type="project" value="InterPro"/>
</dbReference>
<dbReference type="SMART" id="SM00324">
    <property type="entry name" value="RhoGAP"/>
    <property type="match status" value="1"/>
</dbReference>
<organism evidence="3 4">
    <name type="scientific">Pinctada imbricata</name>
    <name type="common">Atlantic pearl-oyster</name>
    <name type="synonym">Pinctada martensii</name>
    <dbReference type="NCBI Taxonomy" id="66713"/>
    <lineage>
        <taxon>Eukaryota</taxon>
        <taxon>Metazoa</taxon>
        <taxon>Spiralia</taxon>
        <taxon>Lophotrochozoa</taxon>
        <taxon>Mollusca</taxon>
        <taxon>Bivalvia</taxon>
        <taxon>Autobranchia</taxon>
        <taxon>Pteriomorphia</taxon>
        <taxon>Pterioida</taxon>
        <taxon>Pterioidea</taxon>
        <taxon>Pteriidae</taxon>
        <taxon>Pinctada</taxon>
    </lineage>
</organism>
<dbReference type="FunFam" id="1.10.555.10:FF:000011">
    <property type="entry name" value="Rho GTPase-activating protein 39"/>
    <property type="match status" value="1"/>
</dbReference>
<dbReference type="InterPro" id="IPR000857">
    <property type="entry name" value="MyTH4_dom"/>
</dbReference>
<dbReference type="SUPFAM" id="SSF48350">
    <property type="entry name" value="GTPase activation domain, GAP"/>
    <property type="match status" value="1"/>
</dbReference>
<accession>A0AA88YH15</accession>
<evidence type="ECO:0000259" key="1">
    <source>
        <dbReference type="PROSITE" id="PS50238"/>
    </source>
</evidence>
<dbReference type="InterPro" id="IPR038185">
    <property type="entry name" value="MyTH4_dom_sf"/>
</dbReference>
<name>A0AA88YH15_PINIB</name>
<dbReference type="InterPro" id="IPR008936">
    <property type="entry name" value="Rho_GTPase_activation_prot"/>
</dbReference>
<evidence type="ECO:0000313" key="3">
    <source>
        <dbReference type="EMBL" id="KAK3101232.1"/>
    </source>
</evidence>
<dbReference type="GO" id="GO:0005096">
    <property type="term" value="F:GTPase activator activity"/>
    <property type="evidence" value="ECO:0007669"/>
    <property type="project" value="TreeGrafter"/>
</dbReference>
<dbReference type="PANTHER" id="PTHR45876">
    <property type="entry name" value="FI04035P"/>
    <property type="match status" value="1"/>
</dbReference>
<comment type="caution">
    <text evidence="3">The sequence shown here is derived from an EMBL/GenBank/DDBJ whole genome shotgun (WGS) entry which is preliminary data.</text>
</comment>
<gene>
    <name evidence="3" type="ORF">FSP39_001967</name>
</gene>
<keyword evidence="4" id="KW-1185">Reference proteome</keyword>
<evidence type="ECO:0000259" key="2">
    <source>
        <dbReference type="PROSITE" id="PS51016"/>
    </source>
</evidence>
<feature type="domain" description="Rho-GAP" evidence="1">
    <location>
        <begin position="139"/>
        <end position="327"/>
    </location>
</feature>
<dbReference type="EMBL" id="VSWD01000005">
    <property type="protein sequence ID" value="KAK3101232.1"/>
    <property type="molecule type" value="Genomic_DNA"/>
</dbReference>
<dbReference type="PROSITE" id="PS50238">
    <property type="entry name" value="RHOGAP"/>
    <property type="match status" value="1"/>
</dbReference>
<dbReference type="Pfam" id="PF00620">
    <property type="entry name" value="RhoGAP"/>
    <property type="match status" value="1"/>
</dbReference>
<protein>
    <recommendedName>
        <fullName evidence="5">Rho GTPase-activating protein 39</fullName>
    </recommendedName>
</protein>
<dbReference type="Pfam" id="PF00784">
    <property type="entry name" value="MyTH4"/>
    <property type="match status" value="1"/>
</dbReference>
<evidence type="ECO:0008006" key="5">
    <source>
        <dbReference type="Google" id="ProtNLM"/>
    </source>
</evidence>
<dbReference type="GO" id="GO:0005737">
    <property type="term" value="C:cytoplasm"/>
    <property type="evidence" value="ECO:0007669"/>
    <property type="project" value="TreeGrafter"/>
</dbReference>
<dbReference type="Gene3D" id="1.25.40.530">
    <property type="entry name" value="MyTH4 domain"/>
    <property type="match status" value="1"/>
</dbReference>
<proteinExistence type="predicted"/>
<sequence length="332" mass="38303">MGDRKTKLTQMAAAQEVINKGWSIINLRDEIYMQLCKQTTENRKGDSLQKGWELMAICLNFFPPTVKFHSYLESYIARHSEDSPENMNTVVPISHFAIQCQRRLDKMMQSGPKKGQRKPNMDEIEQAKKSVFNPSMFGSTLEDIMILQKDRFSERRLPWIQTTLSEEVLRLNGAQTEGIFRVPGDIDEVNALKLKCDQWSLPTDCPDPHIPASLLKLWYRELHDPLIPAEFYHDCIENYQSPDAAIEVVSRLPDINRLVLAYLIRFLQVFAAEENSKVTKMDVNNLAMVMAPNCLRCESTEPHIIFENTRKEMGFIRTLIQNLDTSFMEGIV</sequence>